<reference evidence="1" key="1">
    <citation type="submission" date="2009-10" db="EMBL/GenBank/DDBJ databases">
        <title>Diversity of trophic interactions inside an arsenic-rich microbial ecosystem.</title>
        <authorList>
            <person name="Bertin P.N."/>
            <person name="Heinrich-Salmeron A."/>
            <person name="Pelletier E."/>
            <person name="Goulhen-Chollet F."/>
            <person name="Arsene-Ploetze F."/>
            <person name="Gallien S."/>
            <person name="Calteau A."/>
            <person name="Vallenet D."/>
            <person name="Casiot C."/>
            <person name="Chane-Woon-Ming B."/>
            <person name="Giloteaux L."/>
            <person name="Barakat M."/>
            <person name="Bonnefoy V."/>
            <person name="Bruneel O."/>
            <person name="Chandler M."/>
            <person name="Cleiss J."/>
            <person name="Duran R."/>
            <person name="Elbaz-Poulichet F."/>
            <person name="Fonknechten N."/>
            <person name="Lauga B."/>
            <person name="Mornico D."/>
            <person name="Ortet P."/>
            <person name="Schaeffer C."/>
            <person name="Siguier P."/>
            <person name="Alexander Thil Smith A."/>
            <person name="Van Dorsselaer A."/>
            <person name="Weissenbach J."/>
            <person name="Medigue C."/>
            <person name="Le Paslier D."/>
        </authorList>
    </citation>
    <scope>NUCLEOTIDE SEQUENCE</scope>
</reference>
<sequence length="93" mass="10449">MGSGIFAWFPKRRVNPSLVSGHPEWILQIMWFRQLLKPLNPLSNLVATIPSLQQHIDALDVTDRQYGAIIPHISCAILPVSDIWFVVCAICAI</sequence>
<organism evidence="1">
    <name type="scientific">mine drainage metagenome</name>
    <dbReference type="NCBI Taxonomy" id="410659"/>
    <lineage>
        <taxon>unclassified sequences</taxon>
        <taxon>metagenomes</taxon>
        <taxon>ecological metagenomes</taxon>
    </lineage>
</organism>
<gene>
    <name evidence="1" type="ORF">CARN5_2378</name>
</gene>
<dbReference type="EMBL" id="CABP01000051">
    <property type="protein sequence ID" value="CBI04185.1"/>
    <property type="molecule type" value="Genomic_DNA"/>
</dbReference>
<accession>E6QAF9</accession>
<name>E6QAF9_9ZZZZ</name>
<evidence type="ECO:0000313" key="1">
    <source>
        <dbReference type="EMBL" id="CBI04185.1"/>
    </source>
</evidence>
<dbReference type="AlphaFoldDB" id="E6QAF9"/>
<comment type="caution">
    <text evidence="1">The sequence shown here is derived from an EMBL/GenBank/DDBJ whole genome shotgun (WGS) entry which is preliminary data.</text>
</comment>
<proteinExistence type="predicted"/>
<protein>
    <submittedName>
        <fullName evidence="1">Uncharacterized protein</fullName>
    </submittedName>
</protein>